<keyword evidence="3" id="KW-1185">Reference proteome</keyword>
<evidence type="ECO:0000259" key="1">
    <source>
        <dbReference type="SMART" id="SM00842"/>
    </source>
</evidence>
<gene>
    <name evidence="2" type="primary">pilM</name>
    <name evidence="2" type="ORF">WNY58_10310</name>
</gene>
<dbReference type="SUPFAM" id="SSF53067">
    <property type="entry name" value="Actin-like ATPase domain"/>
    <property type="match status" value="2"/>
</dbReference>
<proteinExistence type="predicted"/>
<reference evidence="2 3" key="1">
    <citation type="submission" date="2024-03" db="EMBL/GenBank/DDBJ databases">
        <title>Community enrichment and isolation of bacterial strains for fucoidan degradation.</title>
        <authorList>
            <person name="Sichert A."/>
        </authorList>
    </citation>
    <scope>NUCLEOTIDE SEQUENCE [LARGE SCALE GENOMIC DNA]</scope>
    <source>
        <strain evidence="2 3">AS76</strain>
    </source>
</reference>
<dbReference type="RefSeq" id="WP_067983985.1">
    <property type="nucleotide sequence ID" value="NZ_JBBMRA010000008.1"/>
</dbReference>
<dbReference type="Proteomes" id="UP001449225">
    <property type="component" value="Unassembled WGS sequence"/>
</dbReference>
<dbReference type="CDD" id="cd24049">
    <property type="entry name" value="ASKHA_NBD_PilM"/>
    <property type="match status" value="1"/>
</dbReference>
<dbReference type="PIRSF" id="PIRSF019169">
    <property type="entry name" value="PilM"/>
    <property type="match status" value="1"/>
</dbReference>
<name>A0ABU9TSS8_9GAMM</name>
<evidence type="ECO:0000313" key="3">
    <source>
        <dbReference type="Proteomes" id="UP001449225"/>
    </source>
</evidence>
<dbReference type="NCBIfam" id="TIGR01175">
    <property type="entry name" value="pilM"/>
    <property type="match status" value="1"/>
</dbReference>
<dbReference type="PANTHER" id="PTHR32432:SF3">
    <property type="entry name" value="ETHANOLAMINE UTILIZATION PROTEIN EUTJ"/>
    <property type="match status" value="1"/>
</dbReference>
<dbReference type="PANTHER" id="PTHR32432">
    <property type="entry name" value="CELL DIVISION PROTEIN FTSA-RELATED"/>
    <property type="match status" value="1"/>
</dbReference>
<dbReference type="InterPro" id="IPR005883">
    <property type="entry name" value="PilM"/>
</dbReference>
<dbReference type="InterPro" id="IPR043129">
    <property type="entry name" value="ATPase_NBD"/>
</dbReference>
<dbReference type="Pfam" id="PF11104">
    <property type="entry name" value="PilM_2"/>
    <property type="match status" value="1"/>
</dbReference>
<accession>A0ABU9TSS8</accession>
<dbReference type="InterPro" id="IPR050696">
    <property type="entry name" value="FtsA/MreB"/>
</dbReference>
<feature type="domain" description="SHS2" evidence="1">
    <location>
        <begin position="12"/>
        <end position="175"/>
    </location>
</feature>
<evidence type="ECO:0000313" key="2">
    <source>
        <dbReference type="EMBL" id="MEM5536783.1"/>
    </source>
</evidence>
<dbReference type="InterPro" id="IPR003494">
    <property type="entry name" value="SHS2_FtsA"/>
</dbReference>
<sequence>MFGLLGNKSGSLVGLDIGSSSVKLVALSKNGQSYSLEAYAVVSLPPTAVIDGNIQDVGEVAATIEKAMKVAGGRMSSAIAAVPASAVITKRIEMSNAFSEFELEDQIKVEADQFIPYSLDEVALDFEVQGPVENNDHLNRVLLVACRKSDVEQREDAINSAGLKCQVVDVDTYAVERTFPLISSEQRSTDYLIGVVDIGAATLTLNVFKGGEIVYSREQAFGGNDLTNSIHQQYGMSIEEVEQSLRLNDLSPEINEMVVLPFRGTVAQQVSRSLQFFYSSGAHSELSALYLSGGTATIDGLAEQLSEELGIATKMANPFNSMAINSRVNRSRLERDAPSLVKACGLAMRGFEG</sequence>
<dbReference type="EMBL" id="JBBMRA010000008">
    <property type="protein sequence ID" value="MEM5536783.1"/>
    <property type="molecule type" value="Genomic_DNA"/>
</dbReference>
<dbReference type="Gene3D" id="3.30.1490.300">
    <property type="match status" value="1"/>
</dbReference>
<organism evidence="2 3">
    <name type="scientific">Neptuniibacter pectenicola</name>
    <dbReference type="NCBI Taxonomy" id="1806669"/>
    <lineage>
        <taxon>Bacteria</taxon>
        <taxon>Pseudomonadati</taxon>
        <taxon>Pseudomonadota</taxon>
        <taxon>Gammaproteobacteria</taxon>
        <taxon>Oceanospirillales</taxon>
        <taxon>Oceanospirillaceae</taxon>
        <taxon>Neptuniibacter</taxon>
    </lineage>
</organism>
<dbReference type="Gene3D" id="3.30.420.40">
    <property type="match status" value="2"/>
</dbReference>
<dbReference type="SMART" id="SM00842">
    <property type="entry name" value="FtsA"/>
    <property type="match status" value="1"/>
</dbReference>
<comment type="caution">
    <text evidence="2">The sequence shown here is derived from an EMBL/GenBank/DDBJ whole genome shotgun (WGS) entry which is preliminary data.</text>
</comment>
<protein>
    <submittedName>
        <fullName evidence="2">Type IV pilus assembly protein PilM</fullName>
    </submittedName>
</protein>